<evidence type="ECO:0000256" key="3">
    <source>
        <dbReference type="ARBA" id="ARBA00038502"/>
    </source>
</evidence>
<dbReference type="PATRIC" id="fig|449659.4.peg.2111"/>
<dbReference type="Gene3D" id="3.40.630.30">
    <property type="match status" value="1"/>
</dbReference>
<keyword evidence="6" id="KW-1185">Reference proteome</keyword>
<dbReference type="Proteomes" id="UP000051886">
    <property type="component" value="Unassembled WGS sequence"/>
</dbReference>
<dbReference type="EMBL" id="JQCN01000050">
    <property type="protein sequence ID" value="KRN98291.1"/>
    <property type="molecule type" value="Genomic_DNA"/>
</dbReference>
<dbReference type="InterPro" id="IPR016181">
    <property type="entry name" value="Acyl_CoA_acyltransferase"/>
</dbReference>
<evidence type="ECO:0000256" key="2">
    <source>
        <dbReference type="ARBA" id="ARBA00023315"/>
    </source>
</evidence>
<gene>
    <name evidence="5" type="ORF">IV66_GL002056</name>
</gene>
<keyword evidence="1 5" id="KW-0808">Transferase</keyword>
<dbReference type="InterPro" id="IPR000182">
    <property type="entry name" value="GNAT_dom"/>
</dbReference>
<dbReference type="OrthoDB" id="9798081at2"/>
<evidence type="ECO:0000259" key="4">
    <source>
        <dbReference type="PROSITE" id="PS51186"/>
    </source>
</evidence>
<evidence type="ECO:0000313" key="5">
    <source>
        <dbReference type="EMBL" id="KRN98291.1"/>
    </source>
</evidence>
<accession>A0A0R2L947</accession>
<dbReference type="STRING" id="449659.IV66_GL002056"/>
<dbReference type="InterPro" id="IPR051531">
    <property type="entry name" value="N-acetyltransferase"/>
</dbReference>
<evidence type="ECO:0000313" key="6">
    <source>
        <dbReference type="Proteomes" id="UP000051886"/>
    </source>
</evidence>
<comment type="similarity">
    <text evidence="3">Belongs to the acetyltransferase family. RimJ subfamily.</text>
</comment>
<dbReference type="RefSeq" id="WP_017866840.1">
    <property type="nucleotide sequence ID" value="NZ_BJYB01000039.1"/>
</dbReference>
<dbReference type="PANTHER" id="PTHR43792:SF8">
    <property type="entry name" value="[RIBOSOMAL PROTEIN US5]-ALANINE N-ACETYLTRANSFERASE"/>
    <property type="match status" value="1"/>
</dbReference>
<dbReference type="GO" id="GO:0005737">
    <property type="term" value="C:cytoplasm"/>
    <property type="evidence" value="ECO:0007669"/>
    <property type="project" value="TreeGrafter"/>
</dbReference>
<dbReference type="PANTHER" id="PTHR43792">
    <property type="entry name" value="GNAT FAMILY, PUTATIVE (AFU_ORTHOLOGUE AFUA_3G00765)-RELATED-RELATED"/>
    <property type="match status" value="1"/>
</dbReference>
<feature type="domain" description="N-acetyltransferase" evidence="4">
    <location>
        <begin position="7"/>
        <end position="171"/>
    </location>
</feature>
<sequence>MVEIDGLLLRQFRDEDWLDVLEYGSQTKVAKAANFTALRTKKDAISFQNILRKDGVWAIEEKVSNKVIGNIGSFKIIKPNGLLEKSGYEVGYALNQNFWGQGLMTKALRKLCDLEKKRGTLFLQARVYSDNVASCKVLQNNGFKLQSQKEVFDVFLPNKKISELYYVKILTREIERSENNAVDERF</sequence>
<dbReference type="PROSITE" id="PS51186">
    <property type="entry name" value="GNAT"/>
    <property type="match status" value="1"/>
</dbReference>
<evidence type="ECO:0000256" key="1">
    <source>
        <dbReference type="ARBA" id="ARBA00022679"/>
    </source>
</evidence>
<dbReference type="SUPFAM" id="SSF55729">
    <property type="entry name" value="Acyl-CoA N-acyltransferases (Nat)"/>
    <property type="match status" value="1"/>
</dbReference>
<reference evidence="5 6" key="1">
    <citation type="journal article" date="2015" name="Genome Announc.">
        <title>Expanding the biotechnology potential of lactobacilli through comparative genomics of 213 strains and associated genera.</title>
        <authorList>
            <person name="Sun Z."/>
            <person name="Harris H.M."/>
            <person name="McCann A."/>
            <person name="Guo C."/>
            <person name="Argimon S."/>
            <person name="Zhang W."/>
            <person name="Yang X."/>
            <person name="Jeffery I.B."/>
            <person name="Cooney J.C."/>
            <person name="Kagawa T.F."/>
            <person name="Liu W."/>
            <person name="Song Y."/>
            <person name="Salvetti E."/>
            <person name="Wrobel A."/>
            <person name="Rasinkangas P."/>
            <person name="Parkhill J."/>
            <person name="Rea M.C."/>
            <person name="O'Sullivan O."/>
            <person name="Ritari J."/>
            <person name="Douillard F.P."/>
            <person name="Paul Ross R."/>
            <person name="Yang R."/>
            <person name="Briner A.E."/>
            <person name="Felis G.E."/>
            <person name="de Vos W.M."/>
            <person name="Barrangou R."/>
            <person name="Klaenhammer T.R."/>
            <person name="Caufield P.W."/>
            <person name="Cui Y."/>
            <person name="Zhang H."/>
            <person name="O'Toole P.W."/>
        </authorList>
    </citation>
    <scope>NUCLEOTIDE SEQUENCE [LARGE SCALE GENOMIC DNA]</scope>
    <source>
        <strain evidence="5 6">NBRC 103219</strain>
    </source>
</reference>
<keyword evidence="2" id="KW-0012">Acyltransferase</keyword>
<dbReference type="Pfam" id="PF13302">
    <property type="entry name" value="Acetyltransf_3"/>
    <property type="match status" value="1"/>
</dbReference>
<name>A0A0R2L947_9LACO</name>
<proteinExistence type="inferred from homology"/>
<organism evidence="5 6">
    <name type="scientific">Ligilactobacillus pobuzihii</name>
    <dbReference type="NCBI Taxonomy" id="449659"/>
    <lineage>
        <taxon>Bacteria</taxon>
        <taxon>Bacillati</taxon>
        <taxon>Bacillota</taxon>
        <taxon>Bacilli</taxon>
        <taxon>Lactobacillales</taxon>
        <taxon>Lactobacillaceae</taxon>
        <taxon>Ligilactobacillus</taxon>
    </lineage>
</organism>
<dbReference type="AlphaFoldDB" id="A0A0R2L947"/>
<dbReference type="GO" id="GO:0008999">
    <property type="term" value="F:protein-N-terminal-alanine acetyltransferase activity"/>
    <property type="evidence" value="ECO:0007669"/>
    <property type="project" value="TreeGrafter"/>
</dbReference>
<comment type="caution">
    <text evidence="5">The sequence shown here is derived from an EMBL/GenBank/DDBJ whole genome shotgun (WGS) entry which is preliminary data.</text>
</comment>
<protein>
    <submittedName>
        <fullName evidence="5">N-acetyltransferase GCN5</fullName>
    </submittedName>
</protein>